<organism evidence="2 3">
    <name type="scientific">Castilleja foliolosa</name>
    <dbReference type="NCBI Taxonomy" id="1961234"/>
    <lineage>
        <taxon>Eukaryota</taxon>
        <taxon>Viridiplantae</taxon>
        <taxon>Streptophyta</taxon>
        <taxon>Embryophyta</taxon>
        <taxon>Tracheophyta</taxon>
        <taxon>Spermatophyta</taxon>
        <taxon>Magnoliopsida</taxon>
        <taxon>eudicotyledons</taxon>
        <taxon>Gunneridae</taxon>
        <taxon>Pentapetalae</taxon>
        <taxon>asterids</taxon>
        <taxon>lamiids</taxon>
        <taxon>Lamiales</taxon>
        <taxon>Orobanchaceae</taxon>
        <taxon>Pedicularideae</taxon>
        <taxon>Castillejinae</taxon>
        <taxon>Castilleja</taxon>
    </lineage>
</organism>
<name>A0ABD3DJY0_9LAMI</name>
<protein>
    <recommendedName>
        <fullName evidence="1">KIB1-4 beta-propeller domain-containing protein</fullName>
    </recommendedName>
</protein>
<keyword evidence="3" id="KW-1185">Reference proteome</keyword>
<dbReference type="InterPro" id="IPR005174">
    <property type="entry name" value="KIB1-4_b-propeller"/>
</dbReference>
<dbReference type="Proteomes" id="UP001632038">
    <property type="component" value="Unassembled WGS sequence"/>
</dbReference>
<evidence type="ECO:0000259" key="1">
    <source>
        <dbReference type="Pfam" id="PF03478"/>
    </source>
</evidence>
<dbReference type="Pfam" id="PF03478">
    <property type="entry name" value="Beta-prop_KIB1-4"/>
    <property type="match status" value="1"/>
</dbReference>
<proteinExistence type="predicted"/>
<comment type="caution">
    <text evidence="2">The sequence shown here is derived from an EMBL/GenBank/DDBJ whole genome shotgun (WGS) entry which is preliminary data.</text>
</comment>
<accession>A0ABD3DJY0</accession>
<reference evidence="3" key="1">
    <citation type="journal article" date="2024" name="IScience">
        <title>Strigolactones Initiate the Formation of Haustorium-like Structures in Castilleja.</title>
        <authorList>
            <person name="Buerger M."/>
            <person name="Peterson D."/>
            <person name="Chory J."/>
        </authorList>
    </citation>
    <scope>NUCLEOTIDE SEQUENCE [LARGE SCALE GENOMIC DNA]</scope>
</reference>
<feature type="domain" description="KIB1-4 beta-propeller" evidence="1">
    <location>
        <begin position="77"/>
        <end position="328"/>
    </location>
</feature>
<dbReference type="EMBL" id="JAVIJP010000017">
    <property type="protein sequence ID" value="KAL3641170.1"/>
    <property type="molecule type" value="Genomic_DNA"/>
</dbReference>
<dbReference type="PANTHER" id="PTHR40891:SF1">
    <property type="entry name" value="DUF295 DOMAIN-CONTAINING PROTEIN"/>
    <property type="match status" value="1"/>
</dbReference>
<evidence type="ECO:0000313" key="3">
    <source>
        <dbReference type="Proteomes" id="UP001632038"/>
    </source>
</evidence>
<gene>
    <name evidence="2" type="ORF">CASFOL_016138</name>
</gene>
<evidence type="ECO:0000313" key="2">
    <source>
        <dbReference type="EMBL" id="KAL3641170.1"/>
    </source>
</evidence>
<sequence>MSASIGQATKSKSEILVVCHLCSQPGHRKAYCPLKPQRQCQKPIESEENRKRKLPFLLTLQRGTNAKQSFCRPLESRSQTIYFPDLVDNVILASNYGWLVLVGCFLNDHECCLWNPGSKAMIKLPNINRFYLFNKCVLSKPPTEPDCHILFYSPRFCWQSYCKIGDVKYVEEKFQLIATASFQGKIYGFMNPGYKFVTIEFVGGTMEFRPLLILDQEQPLKAPVIKRNWVVWHEIELMESPFVDELLLVIKDFTHHNYNYYATDSSEYRVFRVDINRMKCIEVDDIGDHVILISKYGDEICCSSSVTDTFKPNSIYHTEYGAYVYVYDLDDKSMTSWLPPDVAKIDLSNNFWLDLKELIQ</sequence>
<dbReference type="AlphaFoldDB" id="A0ABD3DJY0"/>
<dbReference type="PANTHER" id="PTHR40891">
    <property type="entry name" value="DUF295 DOMAIN-CONTAINING PROTEIN"/>
    <property type="match status" value="1"/>
</dbReference>